<name>A0A7W9YTG8_9HYPH</name>
<keyword evidence="2" id="KW-1185">Reference proteome</keyword>
<gene>
    <name evidence="1" type="ORF">HNQ75_000021</name>
</gene>
<dbReference type="EMBL" id="JACHEJ010000001">
    <property type="protein sequence ID" value="MBB6178078.1"/>
    <property type="molecule type" value="Genomic_DNA"/>
</dbReference>
<dbReference type="AlphaFoldDB" id="A0A7W9YTG8"/>
<protein>
    <submittedName>
        <fullName evidence="1">Uncharacterized protein</fullName>
    </submittedName>
</protein>
<sequence length="89" mass="10001">MRTFSKRVTFLNPFLLPGMVQPHPPGEFDVLVEEEPLDVMWEAYHRTLTFMVTSQGLTEAYRVNEESLDALISADRAIPANPTSPAPGR</sequence>
<evidence type="ECO:0000313" key="1">
    <source>
        <dbReference type="EMBL" id="MBB6178078.1"/>
    </source>
</evidence>
<organism evidence="1 2">
    <name type="scientific">Pseudorhizobium flavum</name>
    <dbReference type="NCBI Taxonomy" id="1335061"/>
    <lineage>
        <taxon>Bacteria</taxon>
        <taxon>Pseudomonadati</taxon>
        <taxon>Pseudomonadota</taxon>
        <taxon>Alphaproteobacteria</taxon>
        <taxon>Hyphomicrobiales</taxon>
        <taxon>Rhizobiaceae</taxon>
        <taxon>Rhizobium/Agrobacterium group</taxon>
        <taxon>Pseudorhizobium</taxon>
    </lineage>
</organism>
<accession>A0A7W9YTG8</accession>
<dbReference type="Proteomes" id="UP000535501">
    <property type="component" value="Unassembled WGS sequence"/>
</dbReference>
<comment type="caution">
    <text evidence="1">The sequence shown here is derived from an EMBL/GenBank/DDBJ whole genome shotgun (WGS) entry which is preliminary data.</text>
</comment>
<evidence type="ECO:0000313" key="2">
    <source>
        <dbReference type="Proteomes" id="UP000535501"/>
    </source>
</evidence>
<proteinExistence type="predicted"/>
<reference evidence="1 2" key="1">
    <citation type="submission" date="2020-08" db="EMBL/GenBank/DDBJ databases">
        <title>Genomic Encyclopedia of Type Strains, Phase IV (KMG-IV): sequencing the most valuable type-strain genomes for metagenomic binning, comparative biology and taxonomic classification.</title>
        <authorList>
            <person name="Goeker M."/>
        </authorList>
    </citation>
    <scope>NUCLEOTIDE SEQUENCE [LARGE SCALE GENOMIC DNA]</scope>
    <source>
        <strain evidence="1 2">DSM 102134</strain>
    </source>
</reference>